<dbReference type="RefSeq" id="WP_271470687.1">
    <property type="nucleotide sequence ID" value="NZ_JANEWF010000008.1"/>
</dbReference>
<dbReference type="Pfam" id="PF05050">
    <property type="entry name" value="Methyltransf_21"/>
    <property type="match status" value="1"/>
</dbReference>
<dbReference type="InterPro" id="IPR029063">
    <property type="entry name" value="SAM-dependent_MTases_sf"/>
</dbReference>
<protein>
    <submittedName>
        <fullName evidence="2">FkbM family methyltransferase</fullName>
    </submittedName>
</protein>
<reference evidence="2 3" key="1">
    <citation type="submission" date="2022-07" db="EMBL/GenBank/DDBJ databases">
        <title>Genome Analysis of Selected Gammaproteobacteria from Nigerian Food snails.</title>
        <authorList>
            <person name="Okafor A.C."/>
        </authorList>
    </citation>
    <scope>NUCLEOTIDE SEQUENCE [LARGE SCALE GENOMIC DNA]</scope>
    <source>
        <strain evidence="2 3">Awg 2</strain>
    </source>
</reference>
<dbReference type="EMBL" id="JANEWF010000008">
    <property type="protein sequence ID" value="MDA8483451.1"/>
    <property type="molecule type" value="Genomic_DNA"/>
</dbReference>
<sequence>MNKSVLLADLIDRLESLHEDEQLLAFARLLKRYGAHFGQISGQLYEKLDRDDRERFVTWMLKRWAGLNLVNPIEMSAYLEMVETVKTQVCEPLSIEGGQYKLQDMRLQGYDFKLAVYNWVLSVHDVYYNQYEHKDFKVRPGDVIIDAGGFIGDTAALFCTKTDGDCFVHAFEVLDENLRLFHFNNELNGITDKVRVNKLALTDRSGDTLGIKQAALQGATSVSANDALEVRVETISLDDYVVQQRLKRVDLIKMDIEGAELPALKGAINTIRHFRPRLALCLYHKWDDVITIPRFLEDTGLEYRFHFKWVQLTHGWEAVLLAEPAAGTEVRRES</sequence>
<dbReference type="SUPFAM" id="SSF53335">
    <property type="entry name" value="S-adenosyl-L-methionine-dependent methyltransferases"/>
    <property type="match status" value="1"/>
</dbReference>
<dbReference type="Proteomes" id="UP001211689">
    <property type="component" value="Unassembled WGS sequence"/>
</dbReference>
<evidence type="ECO:0000313" key="3">
    <source>
        <dbReference type="Proteomes" id="UP001211689"/>
    </source>
</evidence>
<dbReference type="InterPro" id="IPR006342">
    <property type="entry name" value="FkbM_mtfrase"/>
</dbReference>
<gene>
    <name evidence="2" type="ORF">NNO07_10255</name>
</gene>
<accession>A0ABT4Y3M4</accession>
<name>A0ABT4Y3M4_METRE</name>
<keyword evidence="2" id="KW-0489">Methyltransferase</keyword>
<evidence type="ECO:0000259" key="1">
    <source>
        <dbReference type="Pfam" id="PF05050"/>
    </source>
</evidence>
<dbReference type="GO" id="GO:0032259">
    <property type="term" value="P:methylation"/>
    <property type="evidence" value="ECO:0007669"/>
    <property type="project" value="UniProtKB-KW"/>
</dbReference>
<keyword evidence="2" id="KW-0808">Transferase</keyword>
<proteinExistence type="predicted"/>
<dbReference type="PANTHER" id="PTHR34203">
    <property type="entry name" value="METHYLTRANSFERASE, FKBM FAMILY PROTEIN"/>
    <property type="match status" value="1"/>
</dbReference>
<evidence type="ECO:0000313" key="2">
    <source>
        <dbReference type="EMBL" id="MDA8483451.1"/>
    </source>
</evidence>
<dbReference type="InterPro" id="IPR052514">
    <property type="entry name" value="SAM-dependent_MTase"/>
</dbReference>
<keyword evidence="3" id="KW-1185">Reference proteome</keyword>
<feature type="domain" description="Methyltransferase FkbM" evidence="1">
    <location>
        <begin position="146"/>
        <end position="296"/>
    </location>
</feature>
<dbReference type="PANTHER" id="PTHR34203:SF15">
    <property type="entry name" value="SLL1173 PROTEIN"/>
    <property type="match status" value="1"/>
</dbReference>
<dbReference type="Gene3D" id="3.40.50.150">
    <property type="entry name" value="Vaccinia Virus protein VP39"/>
    <property type="match status" value="1"/>
</dbReference>
<comment type="caution">
    <text evidence="2">The sequence shown here is derived from an EMBL/GenBank/DDBJ whole genome shotgun (WGS) entry which is preliminary data.</text>
</comment>
<organism evidence="2 3">
    <name type="scientific">Metapseudomonas resinovorans</name>
    <name type="common">Pseudomonas resinovorans</name>
    <dbReference type="NCBI Taxonomy" id="53412"/>
    <lineage>
        <taxon>Bacteria</taxon>
        <taxon>Pseudomonadati</taxon>
        <taxon>Pseudomonadota</taxon>
        <taxon>Gammaproteobacteria</taxon>
        <taxon>Pseudomonadales</taxon>
        <taxon>Pseudomonadaceae</taxon>
        <taxon>Metapseudomonas</taxon>
    </lineage>
</organism>
<dbReference type="GO" id="GO:0008168">
    <property type="term" value="F:methyltransferase activity"/>
    <property type="evidence" value="ECO:0007669"/>
    <property type="project" value="UniProtKB-KW"/>
</dbReference>
<dbReference type="NCBIfam" id="TIGR01444">
    <property type="entry name" value="fkbM_fam"/>
    <property type="match status" value="1"/>
</dbReference>